<gene>
    <name evidence="2" type="ORF">DY114_01500</name>
</gene>
<reference evidence="2 3" key="1">
    <citation type="submission" date="2018-08" db="EMBL/GenBank/DDBJ databases">
        <title>Comparative genomics of wild bee and flower associated Lactobacillus reveals potential adaptation to the bee host.</title>
        <authorList>
            <person name="Vuong H.Q."/>
            <person name="Mcfrederick Q.S."/>
        </authorList>
    </citation>
    <scope>NUCLEOTIDE SEQUENCE [LARGE SCALE GENOMIC DNA]</scope>
    <source>
        <strain evidence="2 3">HV_13</strain>
    </source>
</reference>
<name>A0ABY2Z3X1_9LACO</name>
<feature type="transmembrane region" description="Helical" evidence="1">
    <location>
        <begin position="58"/>
        <end position="80"/>
    </location>
</feature>
<dbReference type="Proteomes" id="UP000777560">
    <property type="component" value="Unassembled WGS sequence"/>
</dbReference>
<keyword evidence="1" id="KW-0472">Membrane</keyword>
<accession>A0ABY2Z3X1</accession>
<keyword evidence="3" id="KW-1185">Reference proteome</keyword>
<dbReference type="EMBL" id="QUAV01000001">
    <property type="protein sequence ID" value="TPR26397.1"/>
    <property type="molecule type" value="Genomic_DNA"/>
</dbReference>
<evidence type="ECO:0000256" key="1">
    <source>
        <dbReference type="SAM" id="Phobius"/>
    </source>
</evidence>
<dbReference type="RefSeq" id="WP_140925778.1">
    <property type="nucleotide sequence ID" value="NZ_QUAU01000001.1"/>
</dbReference>
<sequence>MKINNKKFGDLLCCLLLIVFVFKASKLNMLGVILAMIVMILPIAIKKVIIDFKDSKKLYIIFNVIVSVIVIASYACIFIIK</sequence>
<organism evidence="2 3">
    <name type="scientific">Apilactobacillus micheneri</name>
    <dbReference type="NCBI Taxonomy" id="1899430"/>
    <lineage>
        <taxon>Bacteria</taxon>
        <taxon>Bacillati</taxon>
        <taxon>Bacillota</taxon>
        <taxon>Bacilli</taxon>
        <taxon>Lactobacillales</taxon>
        <taxon>Lactobacillaceae</taxon>
        <taxon>Apilactobacillus</taxon>
    </lineage>
</organism>
<evidence type="ECO:0000313" key="2">
    <source>
        <dbReference type="EMBL" id="TPR26397.1"/>
    </source>
</evidence>
<proteinExistence type="predicted"/>
<keyword evidence="1" id="KW-1133">Transmembrane helix</keyword>
<comment type="caution">
    <text evidence="2">The sequence shown here is derived from an EMBL/GenBank/DDBJ whole genome shotgun (WGS) entry which is preliminary data.</text>
</comment>
<feature type="transmembrane region" description="Helical" evidence="1">
    <location>
        <begin position="7"/>
        <end position="23"/>
    </location>
</feature>
<evidence type="ECO:0000313" key="3">
    <source>
        <dbReference type="Proteomes" id="UP000777560"/>
    </source>
</evidence>
<keyword evidence="1" id="KW-0812">Transmembrane</keyword>
<protein>
    <submittedName>
        <fullName evidence="2">Uncharacterized protein</fullName>
    </submittedName>
</protein>